<keyword evidence="6 7" id="KW-0472">Membrane</keyword>
<keyword evidence="10" id="KW-1185">Reference proteome</keyword>
<organism evidence="9 10">
    <name type="scientific">Cypionkella aquatica</name>
    <dbReference type="NCBI Taxonomy" id="1756042"/>
    <lineage>
        <taxon>Bacteria</taxon>
        <taxon>Pseudomonadati</taxon>
        <taxon>Pseudomonadota</taxon>
        <taxon>Alphaproteobacteria</taxon>
        <taxon>Rhodobacterales</taxon>
        <taxon>Paracoccaceae</taxon>
        <taxon>Cypionkella</taxon>
    </lineage>
</organism>
<dbReference type="Pfam" id="PF01757">
    <property type="entry name" value="Acyl_transf_3"/>
    <property type="match status" value="1"/>
</dbReference>
<dbReference type="InterPro" id="IPR002656">
    <property type="entry name" value="Acyl_transf_3_dom"/>
</dbReference>
<comment type="subcellular location">
    <subcellularLocation>
        <location evidence="1">Cell membrane</location>
        <topology evidence="1">Multi-pass membrane protein</topology>
    </subcellularLocation>
</comment>
<evidence type="ECO:0000313" key="10">
    <source>
        <dbReference type="Proteomes" id="UP001157355"/>
    </source>
</evidence>
<evidence type="ECO:0000256" key="5">
    <source>
        <dbReference type="ARBA" id="ARBA00022989"/>
    </source>
</evidence>
<protein>
    <recommendedName>
        <fullName evidence="8">Acyltransferase 3 domain-containing protein</fullName>
    </recommendedName>
</protein>
<feature type="transmembrane region" description="Helical" evidence="7">
    <location>
        <begin position="12"/>
        <end position="32"/>
    </location>
</feature>
<feature type="transmembrane region" description="Helical" evidence="7">
    <location>
        <begin position="266"/>
        <end position="284"/>
    </location>
</feature>
<keyword evidence="4 7" id="KW-0812">Transmembrane</keyword>
<dbReference type="GO" id="GO:0009246">
    <property type="term" value="P:enterobacterial common antigen biosynthetic process"/>
    <property type="evidence" value="ECO:0007669"/>
    <property type="project" value="TreeGrafter"/>
</dbReference>
<evidence type="ECO:0000313" key="9">
    <source>
        <dbReference type="EMBL" id="GLS87252.1"/>
    </source>
</evidence>
<dbReference type="PANTHER" id="PTHR40074">
    <property type="entry name" value="O-ACETYLTRANSFERASE WECH"/>
    <property type="match status" value="1"/>
</dbReference>
<evidence type="ECO:0000259" key="8">
    <source>
        <dbReference type="Pfam" id="PF01757"/>
    </source>
</evidence>
<feature type="transmembrane region" description="Helical" evidence="7">
    <location>
        <begin position="177"/>
        <end position="193"/>
    </location>
</feature>
<feature type="domain" description="Acyltransferase 3" evidence="8">
    <location>
        <begin position="9"/>
        <end position="307"/>
    </location>
</feature>
<evidence type="ECO:0000256" key="6">
    <source>
        <dbReference type="ARBA" id="ARBA00023136"/>
    </source>
</evidence>
<sequence length="317" mass="34796">MSSAARSRAVDVLKLVLAFMVVGIHANPFAPLGRTAILLTGDGLFRLGVPIFLLFNGYFLQAAVIRQRGWGYVKRAGQLYVLWMLLYLPLYWPLLVARGPLQNLRTLVFGYWHLWYLAGMVMAAAVIVAISHWSTRALAWVSALTFLGGILVTYGIAWDLITPNRAIFSDPLSPHRNPVFLCLPFMLAGFLFAREAVADRLRIGWLQVAAALGVALVLAESLFLARFAIKGVAHDNMIALGLAAPALMLLALKLPGTLASRALNDYGSGIYFIHVAFCAVLFRFTDFGRPAIYAYAVAGSVLLTWGIRQAGLARRLF</sequence>
<accession>A0AA37U002</accession>
<dbReference type="GO" id="GO:0016413">
    <property type="term" value="F:O-acetyltransferase activity"/>
    <property type="evidence" value="ECO:0007669"/>
    <property type="project" value="TreeGrafter"/>
</dbReference>
<dbReference type="AlphaFoldDB" id="A0AA37U002"/>
<feature type="transmembrane region" description="Helical" evidence="7">
    <location>
        <begin position="237"/>
        <end position="254"/>
    </location>
</feature>
<name>A0AA37U002_9RHOB</name>
<reference evidence="9 10" key="1">
    <citation type="journal article" date="2014" name="Int. J. Syst. Evol. Microbiol.">
        <title>Complete genome sequence of Corynebacterium casei LMG S-19264T (=DSM 44701T), isolated from a smear-ripened cheese.</title>
        <authorList>
            <consortium name="US DOE Joint Genome Institute (JGI-PGF)"/>
            <person name="Walter F."/>
            <person name="Albersmeier A."/>
            <person name="Kalinowski J."/>
            <person name="Ruckert C."/>
        </authorList>
    </citation>
    <scope>NUCLEOTIDE SEQUENCE [LARGE SCALE GENOMIC DNA]</scope>
    <source>
        <strain evidence="9 10">NBRC 111766</strain>
    </source>
</reference>
<evidence type="ECO:0000256" key="4">
    <source>
        <dbReference type="ARBA" id="ARBA00022692"/>
    </source>
</evidence>
<dbReference type="PANTHER" id="PTHR40074:SF2">
    <property type="entry name" value="O-ACETYLTRANSFERASE WECH"/>
    <property type="match status" value="1"/>
</dbReference>
<evidence type="ECO:0000256" key="3">
    <source>
        <dbReference type="ARBA" id="ARBA00022475"/>
    </source>
</evidence>
<feature type="transmembrane region" description="Helical" evidence="7">
    <location>
        <begin position="205"/>
        <end position="225"/>
    </location>
</feature>
<feature type="transmembrane region" description="Helical" evidence="7">
    <location>
        <begin position="290"/>
        <end position="307"/>
    </location>
</feature>
<comment type="caution">
    <text evidence="9">The sequence shown here is derived from an EMBL/GenBank/DDBJ whole genome shotgun (WGS) entry which is preliminary data.</text>
</comment>
<evidence type="ECO:0000256" key="1">
    <source>
        <dbReference type="ARBA" id="ARBA00004651"/>
    </source>
</evidence>
<keyword evidence="5 7" id="KW-1133">Transmembrane helix</keyword>
<dbReference type="RefSeq" id="WP_284325421.1">
    <property type="nucleotide sequence ID" value="NZ_BSPP01000007.1"/>
</dbReference>
<feature type="transmembrane region" description="Helical" evidence="7">
    <location>
        <begin position="137"/>
        <end position="157"/>
    </location>
</feature>
<evidence type="ECO:0000256" key="2">
    <source>
        <dbReference type="ARBA" id="ARBA00007400"/>
    </source>
</evidence>
<feature type="transmembrane region" description="Helical" evidence="7">
    <location>
        <begin position="44"/>
        <end position="65"/>
    </location>
</feature>
<dbReference type="Proteomes" id="UP001157355">
    <property type="component" value="Unassembled WGS sequence"/>
</dbReference>
<feature type="transmembrane region" description="Helical" evidence="7">
    <location>
        <begin position="77"/>
        <end position="97"/>
    </location>
</feature>
<evidence type="ECO:0000256" key="7">
    <source>
        <dbReference type="SAM" id="Phobius"/>
    </source>
</evidence>
<dbReference type="GO" id="GO:0005886">
    <property type="term" value="C:plasma membrane"/>
    <property type="evidence" value="ECO:0007669"/>
    <property type="project" value="UniProtKB-SubCell"/>
</dbReference>
<comment type="similarity">
    <text evidence="2">Belongs to the acyltransferase 3 family.</text>
</comment>
<keyword evidence="3" id="KW-1003">Cell membrane</keyword>
<feature type="transmembrane region" description="Helical" evidence="7">
    <location>
        <begin position="109"/>
        <end position="130"/>
    </location>
</feature>
<gene>
    <name evidence="9" type="ORF">GCM10010873_22260</name>
</gene>
<dbReference type="EMBL" id="BSPP01000007">
    <property type="protein sequence ID" value="GLS87252.1"/>
    <property type="molecule type" value="Genomic_DNA"/>
</dbReference>
<proteinExistence type="inferred from homology"/>